<evidence type="ECO:0000256" key="5">
    <source>
        <dbReference type="ARBA" id="ARBA00023136"/>
    </source>
</evidence>
<evidence type="ECO:0000256" key="2">
    <source>
        <dbReference type="ARBA" id="ARBA00022448"/>
    </source>
</evidence>
<reference evidence="9" key="1">
    <citation type="submission" date="2025-08" db="UniProtKB">
        <authorList>
            <consortium name="Ensembl"/>
        </authorList>
    </citation>
    <scope>IDENTIFICATION</scope>
</reference>
<dbReference type="InterPro" id="IPR036259">
    <property type="entry name" value="MFS_trans_sf"/>
</dbReference>
<dbReference type="Proteomes" id="UP000694383">
    <property type="component" value="Unplaced"/>
</dbReference>
<feature type="chain" id="PRO_5034006790" evidence="8">
    <location>
        <begin position="19"/>
        <end position="629"/>
    </location>
</feature>
<dbReference type="SUPFAM" id="SSF103473">
    <property type="entry name" value="MFS general substrate transporter"/>
    <property type="match status" value="1"/>
</dbReference>
<proteinExistence type="predicted"/>
<feature type="transmembrane region" description="Helical" evidence="7">
    <location>
        <begin position="542"/>
        <end position="564"/>
    </location>
</feature>
<feature type="transmembrane region" description="Helical" evidence="7">
    <location>
        <begin position="440"/>
        <end position="459"/>
    </location>
</feature>
<feature type="compositionally biased region" description="Basic residues" evidence="6">
    <location>
        <begin position="306"/>
        <end position="321"/>
    </location>
</feature>
<reference evidence="9" key="2">
    <citation type="submission" date="2025-09" db="UniProtKB">
        <authorList>
            <consortium name="Ensembl"/>
        </authorList>
    </citation>
    <scope>IDENTIFICATION</scope>
</reference>
<dbReference type="AlphaFoldDB" id="A0A8C7YXT4"/>
<name>A0A8C7YXT4_9TELE</name>
<comment type="subcellular location">
    <subcellularLocation>
        <location evidence="1">Membrane</location>
        <topology evidence="1">Multi-pass membrane protein</topology>
    </subcellularLocation>
</comment>
<dbReference type="PANTHER" id="PTHR19432:SF7">
    <property type="entry name" value="SOLUTE CARRIER FAMILY 45 MEMBER 4"/>
    <property type="match status" value="1"/>
</dbReference>
<dbReference type="Ensembl" id="ENSOSIT00000035112.1">
    <property type="protein sequence ID" value="ENSOSIP00000033314.1"/>
    <property type="gene ID" value="ENSOSIG00000016855.1"/>
</dbReference>
<keyword evidence="10" id="KW-1185">Reference proteome</keyword>
<evidence type="ECO:0000256" key="8">
    <source>
        <dbReference type="SAM" id="SignalP"/>
    </source>
</evidence>
<keyword evidence="8" id="KW-0732">Signal</keyword>
<evidence type="ECO:0000256" key="3">
    <source>
        <dbReference type="ARBA" id="ARBA00022692"/>
    </source>
</evidence>
<feature type="signal peptide" evidence="8">
    <location>
        <begin position="1"/>
        <end position="18"/>
    </location>
</feature>
<evidence type="ECO:0000313" key="10">
    <source>
        <dbReference type="Proteomes" id="UP000694383"/>
    </source>
</evidence>
<feature type="transmembrane region" description="Helical" evidence="7">
    <location>
        <begin position="465"/>
        <end position="487"/>
    </location>
</feature>
<dbReference type="GO" id="GO:0008506">
    <property type="term" value="F:sucrose:proton symporter activity"/>
    <property type="evidence" value="ECO:0007669"/>
    <property type="project" value="TreeGrafter"/>
</dbReference>
<evidence type="ECO:0000313" key="9">
    <source>
        <dbReference type="Ensembl" id="ENSOSIP00000033314.1"/>
    </source>
</evidence>
<feature type="transmembrane region" description="Helical" evidence="7">
    <location>
        <begin position="356"/>
        <end position="386"/>
    </location>
</feature>
<evidence type="ECO:0000256" key="6">
    <source>
        <dbReference type="SAM" id="MobiDB-lite"/>
    </source>
</evidence>
<feature type="region of interest" description="Disordered" evidence="6">
    <location>
        <begin position="305"/>
        <end position="336"/>
    </location>
</feature>
<keyword evidence="2" id="KW-0813">Transport</keyword>
<feature type="transmembrane region" description="Helical" evidence="7">
    <location>
        <begin position="508"/>
        <end position="530"/>
    </location>
</feature>
<evidence type="ECO:0000256" key="1">
    <source>
        <dbReference type="ARBA" id="ARBA00004141"/>
    </source>
</evidence>
<organism evidence="9 10">
    <name type="scientific">Oryzias sinensis</name>
    <name type="common">Chinese medaka</name>
    <dbReference type="NCBI Taxonomy" id="183150"/>
    <lineage>
        <taxon>Eukaryota</taxon>
        <taxon>Metazoa</taxon>
        <taxon>Chordata</taxon>
        <taxon>Craniata</taxon>
        <taxon>Vertebrata</taxon>
        <taxon>Euteleostomi</taxon>
        <taxon>Actinopterygii</taxon>
        <taxon>Neopterygii</taxon>
        <taxon>Teleostei</taxon>
        <taxon>Neoteleostei</taxon>
        <taxon>Acanthomorphata</taxon>
        <taxon>Ovalentaria</taxon>
        <taxon>Atherinomorphae</taxon>
        <taxon>Beloniformes</taxon>
        <taxon>Adrianichthyidae</taxon>
        <taxon>Oryziinae</taxon>
        <taxon>Oryzias</taxon>
    </lineage>
</organism>
<evidence type="ECO:0000256" key="7">
    <source>
        <dbReference type="SAM" id="Phobius"/>
    </source>
</evidence>
<dbReference type="GeneTree" id="ENSGT00950000182914"/>
<keyword evidence="4 7" id="KW-1133">Transmembrane helix</keyword>
<dbReference type="Gene3D" id="1.20.1250.20">
    <property type="entry name" value="MFS general substrate transporter like domains"/>
    <property type="match status" value="2"/>
</dbReference>
<dbReference type="GO" id="GO:0016020">
    <property type="term" value="C:membrane"/>
    <property type="evidence" value="ECO:0007669"/>
    <property type="project" value="UniProtKB-SubCell"/>
</dbReference>
<feature type="transmembrane region" description="Helical" evidence="7">
    <location>
        <begin position="406"/>
        <end position="428"/>
    </location>
</feature>
<evidence type="ECO:0000256" key="4">
    <source>
        <dbReference type="ARBA" id="ARBA00022989"/>
    </source>
</evidence>
<feature type="transmembrane region" description="Helical" evidence="7">
    <location>
        <begin position="77"/>
        <end position="95"/>
    </location>
</feature>
<keyword evidence="5 7" id="KW-0472">Membrane</keyword>
<dbReference type="PANTHER" id="PTHR19432">
    <property type="entry name" value="SUGAR TRANSPORTER"/>
    <property type="match status" value="1"/>
</dbReference>
<keyword evidence="3 7" id="KW-0812">Transmembrane</keyword>
<protein>
    <submittedName>
        <fullName evidence="9">Solute carrier family 45 member 4</fullName>
    </submittedName>
</protein>
<accession>A0A8C7YXT4</accession>
<sequence>GIVLTVLGVVVLDFCADATEGPIRAYLLDVADTEEQDMALNIHAASAGLGGAVGYALGGLDWTHTFLGAIFKSQEQILFVFAAVLFSASVVLHLFSIEEQQYSPLQDRLDQVRGSTGAGCPALEMIGERSTMESCDLYDPYGESVSVHGDMDFLQAELVRSKSDSVLAMADATLDHLDHDALFLCHIEPSIFADHLSPYHGSSTGKMENDEGQEALLNNQLNEQRTLNGRLLAGFPFSNKLFHKPASTGAPMRQPRHRHTFYRQPSCTFSYYGRVGGRRYRYRRANAAFLIKPSRSMSDLCEVEARHRRANRQRNRDRHRSGNTNSSSGDTESEEGEVETTVKLLWLSMLKMPPELLRLCACHLLTWFSIIAEAVFFTDFMGQVIYHGDPTAPANSTLLESYHNGVQMGCWGLVIYAMTAATCSAVLQKYLDNFDLSIKVIYILGTLGFSIGTAVMAIFSNVYVSMVMISSMGIISMSICYCPYALLGQYHEMKKYIQHSPGNSRRGFGIDCAILSCQVYISQILVASALGPLVEAVGSVRVIPMVASGGSFLGFLTACFLVIYPTPNNGEGDSAKASEKQTLTTLENPSSCEGAVTVVMEKPSFLKLTKGGQAAVTTTSSHSEMESAL</sequence>